<evidence type="ECO:0000313" key="3">
    <source>
        <dbReference type="EMBL" id="NNJ25789.1"/>
    </source>
</evidence>
<feature type="compositionally biased region" description="Basic and acidic residues" evidence="1">
    <location>
        <begin position="122"/>
        <end position="132"/>
    </location>
</feature>
<evidence type="ECO:0008006" key="5">
    <source>
        <dbReference type="Google" id="ProtNLM"/>
    </source>
</evidence>
<sequence length="132" mass="14263">MSLWEGEPITVGIWSWWVVITVATIVFGLRGWRRGAPGGRWALLAGVLGLSVGLTPWAAGLGLFLSGWDGREISDAMTFSAYYVAPWFWAASQLAVVAAIATAWRAMDRKRAASPPPPPNEGEPRAGERNVV</sequence>
<evidence type="ECO:0000256" key="2">
    <source>
        <dbReference type="SAM" id="Phobius"/>
    </source>
</evidence>
<gene>
    <name evidence="3" type="ORF">LzC2_18640</name>
</gene>
<keyword evidence="2" id="KW-0812">Transmembrane</keyword>
<keyword evidence="4" id="KW-1185">Reference proteome</keyword>
<keyword evidence="2" id="KW-1133">Transmembrane helix</keyword>
<evidence type="ECO:0000256" key="1">
    <source>
        <dbReference type="SAM" id="MobiDB-lite"/>
    </source>
</evidence>
<proteinExistence type="predicted"/>
<feature type="transmembrane region" description="Helical" evidence="2">
    <location>
        <begin position="12"/>
        <end position="29"/>
    </location>
</feature>
<organism evidence="3 4">
    <name type="scientific">Alienimonas chondri</name>
    <dbReference type="NCBI Taxonomy" id="2681879"/>
    <lineage>
        <taxon>Bacteria</taxon>
        <taxon>Pseudomonadati</taxon>
        <taxon>Planctomycetota</taxon>
        <taxon>Planctomycetia</taxon>
        <taxon>Planctomycetales</taxon>
        <taxon>Planctomycetaceae</taxon>
        <taxon>Alienimonas</taxon>
    </lineage>
</organism>
<comment type="caution">
    <text evidence="3">The sequence shown here is derived from an EMBL/GenBank/DDBJ whole genome shotgun (WGS) entry which is preliminary data.</text>
</comment>
<feature type="region of interest" description="Disordered" evidence="1">
    <location>
        <begin position="110"/>
        <end position="132"/>
    </location>
</feature>
<keyword evidence="2" id="KW-0472">Membrane</keyword>
<dbReference type="Proteomes" id="UP000609651">
    <property type="component" value="Unassembled WGS sequence"/>
</dbReference>
<feature type="transmembrane region" description="Helical" evidence="2">
    <location>
        <begin position="41"/>
        <end position="64"/>
    </location>
</feature>
<dbReference type="EMBL" id="WTPX01000050">
    <property type="protein sequence ID" value="NNJ25789.1"/>
    <property type="molecule type" value="Genomic_DNA"/>
</dbReference>
<reference evidence="3 4" key="1">
    <citation type="journal article" date="2020" name="Syst. Appl. Microbiol.">
        <title>Alienimonas chondri sp. nov., a novel planctomycete isolated from the biofilm of the red alga Chondrus crispus.</title>
        <authorList>
            <person name="Vitorino I."/>
            <person name="Albuquerque L."/>
            <person name="Wiegand S."/>
            <person name="Kallscheuer N."/>
            <person name="da Costa M.S."/>
            <person name="Lobo-da-Cunha A."/>
            <person name="Jogler C."/>
            <person name="Lage O.M."/>
        </authorList>
    </citation>
    <scope>NUCLEOTIDE SEQUENCE [LARGE SCALE GENOMIC DNA]</scope>
    <source>
        <strain evidence="3 4">LzC2</strain>
    </source>
</reference>
<dbReference type="RefSeq" id="WP_171186157.1">
    <property type="nucleotide sequence ID" value="NZ_WTPX01000050.1"/>
</dbReference>
<name>A0ABX1VDL0_9PLAN</name>
<evidence type="ECO:0000313" key="4">
    <source>
        <dbReference type="Proteomes" id="UP000609651"/>
    </source>
</evidence>
<accession>A0ABX1VDL0</accession>
<feature type="transmembrane region" description="Helical" evidence="2">
    <location>
        <begin position="84"/>
        <end position="104"/>
    </location>
</feature>
<protein>
    <recommendedName>
        <fullName evidence="5">Integral membrane protein</fullName>
    </recommendedName>
</protein>